<protein>
    <recommendedName>
        <fullName evidence="9">Lysoplasmalogenase</fullName>
    </recommendedName>
</protein>
<feature type="transmembrane region" description="Helical" evidence="6">
    <location>
        <begin position="69"/>
        <end position="87"/>
    </location>
</feature>
<gene>
    <name evidence="7" type="ORF">GOEFS_023_00080</name>
</gene>
<dbReference type="PANTHER" id="PTHR31885:SF6">
    <property type="entry name" value="GH04784P"/>
    <property type="match status" value="1"/>
</dbReference>
<evidence type="ECO:0000256" key="6">
    <source>
        <dbReference type="SAM" id="Phobius"/>
    </source>
</evidence>
<dbReference type="PANTHER" id="PTHR31885">
    <property type="entry name" value="GH04784P"/>
    <property type="match status" value="1"/>
</dbReference>
<evidence type="ECO:0000313" key="7">
    <source>
        <dbReference type="EMBL" id="GAB17291.1"/>
    </source>
</evidence>
<name>H0QWU0_9ACTN</name>
<accession>H0QWU0</accession>
<evidence type="ECO:0000256" key="2">
    <source>
        <dbReference type="ARBA" id="ARBA00007375"/>
    </source>
</evidence>
<comment type="similarity">
    <text evidence="2">Belongs to the TMEM86 family.</text>
</comment>
<dbReference type="GO" id="GO:0016787">
    <property type="term" value="F:hydrolase activity"/>
    <property type="evidence" value="ECO:0007669"/>
    <property type="project" value="TreeGrafter"/>
</dbReference>
<keyword evidence="4 6" id="KW-1133">Transmembrane helix</keyword>
<evidence type="ECO:0000256" key="4">
    <source>
        <dbReference type="ARBA" id="ARBA00022989"/>
    </source>
</evidence>
<keyword evidence="3 6" id="KW-0812">Transmembrane</keyword>
<feature type="transmembrane region" description="Helical" evidence="6">
    <location>
        <begin position="43"/>
        <end position="62"/>
    </location>
</feature>
<keyword evidence="8" id="KW-1185">Reference proteome</keyword>
<dbReference type="Proteomes" id="UP000035034">
    <property type="component" value="Unassembled WGS sequence"/>
</dbReference>
<evidence type="ECO:0000256" key="1">
    <source>
        <dbReference type="ARBA" id="ARBA00004141"/>
    </source>
</evidence>
<dbReference type="InterPro" id="IPR012506">
    <property type="entry name" value="TMEM86B-like"/>
</dbReference>
<dbReference type="GO" id="GO:0016020">
    <property type="term" value="C:membrane"/>
    <property type="evidence" value="ECO:0007669"/>
    <property type="project" value="UniProtKB-SubCell"/>
</dbReference>
<feature type="transmembrane region" description="Helical" evidence="6">
    <location>
        <begin position="125"/>
        <end position="146"/>
    </location>
</feature>
<evidence type="ECO:0008006" key="9">
    <source>
        <dbReference type="Google" id="ProtNLM"/>
    </source>
</evidence>
<dbReference type="RefSeq" id="WP_007316629.1">
    <property type="nucleotide sequence ID" value="NZ_BAEH01000023.1"/>
</dbReference>
<evidence type="ECO:0000313" key="8">
    <source>
        <dbReference type="Proteomes" id="UP000035034"/>
    </source>
</evidence>
<proteinExistence type="inferred from homology"/>
<evidence type="ECO:0000256" key="5">
    <source>
        <dbReference type="ARBA" id="ARBA00023136"/>
    </source>
</evidence>
<feature type="transmembrane region" description="Helical" evidence="6">
    <location>
        <begin position="16"/>
        <end position="37"/>
    </location>
</feature>
<dbReference type="STRING" id="1077974.GOEFS_023_00080"/>
<comment type="caution">
    <text evidence="7">The sequence shown here is derived from an EMBL/GenBank/DDBJ whole genome shotgun (WGS) entry which is preliminary data.</text>
</comment>
<dbReference type="EMBL" id="BAEH01000023">
    <property type="protein sequence ID" value="GAB17291.1"/>
    <property type="molecule type" value="Genomic_DNA"/>
</dbReference>
<feature type="transmembrane region" description="Helical" evidence="6">
    <location>
        <begin position="152"/>
        <end position="182"/>
    </location>
</feature>
<reference evidence="7 8" key="1">
    <citation type="submission" date="2011-12" db="EMBL/GenBank/DDBJ databases">
        <title>Whole genome shotgun sequence of Gordonia effusa NBRC 100432.</title>
        <authorList>
            <person name="Yoshida I."/>
            <person name="Takarada H."/>
            <person name="Hosoyama A."/>
            <person name="Tsuchikane K."/>
            <person name="Katsumata H."/>
            <person name="Yamazaki S."/>
            <person name="Fujita N."/>
        </authorList>
    </citation>
    <scope>NUCLEOTIDE SEQUENCE [LARGE SCALE GENOMIC DNA]</scope>
    <source>
        <strain evidence="7 8">NBRC 100432</strain>
    </source>
</reference>
<dbReference type="AlphaFoldDB" id="H0QWU0"/>
<dbReference type="Pfam" id="PF07947">
    <property type="entry name" value="YhhN"/>
    <property type="match status" value="1"/>
</dbReference>
<keyword evidence="5 6" id="KW-0472">Membrane</keyword>
<dbReference type="eggNOG" id="COG3714">
    <property type="taxonomic scope" value="Bacteria"/>
</dbReference>
<feature type="transmembrane region" description="Helical" evidence="6">
    <location>
        <begin position="93"/>
        <end position="113"/>
    </location>
</feature>
<evidence type="ECO:0000256" key="3">
    <source>
        <dbReference type="ARBA" id="ARBA00022692"/>
    </source>
</evidence>
<organism evidence="7 8">
    <name type="scientific">Gordonia effusa NBRC 100432</name>
    <dbReference type="NCBI Taxonomy" id="1077974"/>
    <lineage>
        <taxon>Bacteria</taxon>
        <taxon>Bacillati</taxon>
        <taxon>Actinomycetota</taxon>
        <taxon>Actinomycetes</taxon>
        <taxon>Mycobacteriales</taxon>
        <taxon>Gordoniaceae</taxon>
        <taxon>Gordonia</taxon>
    </lineage>
</organism>
<comment type="subcellular location">
    <subcellularLocation>
        <location evidence="1">Membrane</location>
        <topology evidence="1">Multi-pass membrane protein</topology>
    </subcellularLocation>
</comment>
<sequence length="227" mass="24009">MTETPAAPTDTRPEPALVAIVIAFVVIVSVHLVALGFDDDNTAVLTKILIVPTVIGYLWVASKGVRTRLFWLMLAGLGFSWLGDTIPEFLDDGFVVMVGLFACAQIAYVMAFWPYRAESLLNHRIWLAPYAIAAITVIALCAPSAGALLVPVIVYAVLLMSSAVLSTGLGVVAGIGGALFLVSDGMIAVRELPDWGWTSHLAVPIMATYALAQGALAVGASRRVRGD</sequence>